<dbReference type="OrthoDB" id="10504443at2759"/>
<evidence type="ECO:0000313" key="1">
    <source>
        <dbReference type="EMBL" id="OZC05849.1"/>
    </source>
</evidence>
<dbReference type="AlphaFoldDB" id="A0A238BK73"/>
<dbReference type="Proteomes" id="UP000242913">
    <property type="component" value="Unassembled WGS sequence"/>
</dbReference>
<evidence type="ECO:0000313" key="2">
    <source>
        <dbReference type="Proteomes" id="UP000242913"/>
    </source>
</evidence>
<organism evidence="1 2">
    <name type="scientific">Onchocerca flexuosa</name>
    <dbReference type="NCBI Taxonomy" id="387005"/>
    <lineage>
        <taxon>Eukaryota</taxon>
        <taxon>Metazoa</taxon>
        <taxon>Ecdysozoa</taxon>
        <taxon>Nematoda</taxon>
        <taxon>Chromadorea</taxon>
        <taxon>Rhabditida</taxon>
        <taxon>Spirurina</taxon>
        <taxon>Spiruromorpha</taxon>
        <taxon>Filarioidea</taxon>
        <taxon>Onchocercidae</taxon>
        <taxon>Onchocerca</taxon>
    </lineage>
</organism>
<sequence length="192" mass="20932">MSSWNPCSALSTFQARAQATNPSLSANLSNNLSIDPMTVQTLSPIFPNQGKLNAYTPTATQIMNSCSTHPIVSDLSETYKSPISLITIPKSARSSSPISTSAPHNARMGHSRPAYSKASPMFVGDLNNNFQQREYKAKQALCKMQYGEPPIHVLNECYSTADLGVSVGIHQQALMKQYHQFENGPFAAFSCQ</sequence>
<accession>A0A238BK73</accession>
<proteinExistence type="predicted"/>
<name>A0A238BK73_9BILA</name>
<reference evidence="1 2" key="1">
    <citation type="submission" date="2015-12" db="EMBL/GenBank/DDBJ databases">
        <title>Draft genome of the nematode, Onchocerca flexuosa.</title>
        <authorList>
            <person name="Mitreva M."/>
        </authorList>
    </citation>
    <scope>NUCLEOTIDE SEQUENCE [LARGE SCALE GENOMIC DNA]</scope>
    <source>
        <strain evidence="1">Red Deer</strain>
    </source>
</reference>
<protein>
    <submittedName>
        <fullName evidence="1">Uncharacterized protein</fullName>
    </submittedName>
</protein>
<gene>
    <name evidence="1" type="ORF">X798_07175</name>
</gene>
<keyword evidence="2" id="KW-1185">Reference proteome</keyword>
<dbReference type="EMBL" id="KZ270374">
    <property type="protein sequence ID" value="OZC05849.1"/>
    <property type="molecule type" value="Genomic_DNA"/>
</dbReference>